<dbReference type="AlphaFoldDB" id="A0A6A6EHA5"/>
<sequence length="216" mass="22872">MSLRIKSASLIGPSEVLAEDYRPSLPSEVDGATRRVALSIEKEVAARVEKQLLACACHLELGDGLHNEANIRHPSIQRGPPGCAPENAGYGGLLCPGPQSLPDLLGSQLSAAPPARVLPVPCELITRANSHNGITTSQAVHMKGGAGCAKAAPPFCPDLNELRPSTSKIRQKNVGETARFLCPRSGERLKRHRERASHSGAHNIGLDLCTLAPKLP</sequence>
<evidence type="ECO:0000313" key="2">
    <source>
        <dbReference type="Proteomes" id="UP000800200"/>
    </source>
</evidence>
<proteinExistence type="predicted"/>
<protein>
    <submittedName>
        <fullName evidence="1">Uncharacterized protein</fullName>
    </submittedName>
</protein>
<dbReference type="EMBL" id="ML994620">
    <property type="protein sequence ID" value="KAF2189500.1"/>
    <property type="molecule type" value="Genomic_DNA"/>
</dbReference>
<gene>
    <name evidence="1" type="ORF">K469DRAFT_41424</name>
</gene>
<accession>A0A6A6EHA5</accession>
<keyword evidence="2" id="KW-1185">Reference proteome</keyword>
<reference evidence="1" key="1">
    <citation type="journal article" date="2020" name="Stud. Mycol.">
        <title>101 Dothideomycetes genomes: a test case for predicting lifestyles and emergence of pathogens.</title>
        <authorList>
            <person name="Haridas S."/>
            <person name="Albert R."/>
            <person name="Binder M."/>
            <person name="Bloem J."/>
            <person name="Labutti K."/>
            <person name="Salamov A."/>
            <person name="Andreopoulos B."/>
            <person name="Baker S."/>
            <person name="Barry K."/>
            <person name="Bills G."/>
            <person name="Bluhm B."/>
            <person name="Cannon C."/>
            <person name="Castanera R."/>
            <person name="Culley D."/>
            <person name="Daum C."/>
            <person name="Ezra D."/>
            <person name="Gonzalez J."/>
            <person name="Henrissat B."/>
            <person name="Kuo A."/>
            <person name="Liang C."/>
            <person name="Lipzen A."/>
            <person name="Lutzoni F."/>
            <person name="Magnuson J."/>
            <person name="Mondo S."/>
            <person name="Nolan M."/>
            <person name="Ohm R."/>
            <person name="Pangilinan J."/>
            <person name="Park H.-J."/>
            <person name="Ramirez L."/>
            <person name="Alfaro M."/>
            <person name="Sun H."/>
            <person name="Tritt A."/>
            <person name="Yoshinaga Y."/>
            <person name="Zwiers L.-H."/>
            <person name="Turgeon B."/>
            <person name="Goodwin S."/>
            <person name="Spatafora J."/>
            <person name="Crous P."/>
            <person name="Grigoriev I."/>
        </authorList>
    </citation>
    <scope>NUCLEOTIDE SEQUENCE</scope>
    <source>
        <strain evidence="1">CBS 207.26</strain>
    </source>
</reference>
<organism evidence="1 2">
    <name type="scientific">Zopfia rhizophila CBS 207.26</name>
    <dbReference type="NCBI Taxonomy" id="1314779"/>
    <lineage>
        <taxon>Eukaryota</taxon>
        <taxon>Fungi</taxon>
        <taxon>Dikarya</taxon>
        <taxon>Ascomycota</taxon>
        <taxon>Pezizomycotina</taxon>
        <taxon>Dothideomycetes</taxon>
        <taxon>Dothideomycetes incertae sedis</taxon>
        <taxon>Zopfiaceae</taxon>
        <taxon>Zopfia</taxon>
    </lineage>
</organism>
<evidence type="ECO:0000313" key="1">
    <source>
        <dbReference type="EMBL" id="KAF2189500.1"/>
    </source>
</evidence>
<dbReference type="Proteomes" id="UP000800200">
    <property type="component" value="Unassembled WGS sequence"/>
</dbReference>
<name>A0A6A6EHA5_9PEZI</name>